<sequence>MTSHPAPMCRERDRITAAITELHTSRAMLDTVPGDVATRARADRAAPRN</sequence>
<organism evidence="1 2">
    <name type="scientific">Nocardia niwae</name>
    <dbReference type="NCBI Taxonomy" id="626084"/>
    <lineage>
        <taxon>Bacteria</taxon>
        <taxon>Bacillati</taxon>
        <taxon>Actinomycetota</taxon>
        <taxon>Actinomycetes</taxon>
        <taxon>Mycobacteriales</taxon>
        <taxon>Nocardiaceae</taxon>
        <taxon>Nocardia</taxon>
    </lineage>
</organism>
<gene>
    <name evidence="1" type="ORF">ABZ507_27160</name>
</gene>
<proteinExistence type="predicted"/>
<keyword evidence="2" id="KW-1185">Reference proteome</keyword>
<dbReference type="EMBL" id="JBEYBR010000088">
    <property type="protein sequence ID" value="MEU2125498.1"/>
    <property type="molecule type" value="Genomic_DNA"/>
</dbReference>
<name>A0ABV2XHX2_9NOCA</name>
<evidence type="ECO:0000313" key="2">
    <source>
        <dbReference type="Proteomes" id="UP001550535"/>
    </source>
</evidence>
<evidence type="ECO:0000313" key="1">
    <source>
        <dbReference type="EMBL" id="MEU2125498.1"/>
    </source>
</evidence>
<dbReference type="Proteomes" id="UP001550535">
    <property type="component" value="Unassembled WGS sequence"/>
</dbReference>
<accession>A0ABV2XHX2</accession>
<protein>
    <submittedName>
        <fullName evidence="1">Uncharacterized protein</fullName>
    </submittedName>
</protein>
<reference evidence="1 2" key="1">
    <citation type="submission" date="2024-06" db="EMBL/GenBank/DDBJ databases">
        <title>The Natural Products Discovery Center: Release of the First 8490 Sequenced Strains for Exploring Actinobacteria Biosynthetic Diversity.</title>
        <authorList>
            <person name="Kalkreuter E."/>
            <person name="Kautsar S.A."/>
            <person name="Yang D."/>
            <person name="Bader C.D."/>
            <person name="Teijaro C.N."/>
            <person name="Fluegel L."/>
            <person name="Davis C.M."/>
            <person name="Simpson J.R."/>
            <person name="Lauterbach L."/>
            <person name="Steele A.D."/>
            <person name="Gui C."/>
            <person name="Meng S."/>
            <person name="Li G."/>
            <person name="Viehrig K."/>
            <person name="Ye F."/>
            <person name="Su P."/>
            <person name="Kiefer A.F."/>
            <person name="Nichols A."/>
            <person name="Cepeda A.J."/>
            <person name="Yan W."/>
            <person name="Fan B."/>
            <person name="Jiang Y."/>
            <person name="Adhikari A."/>
            <person name="Zheng C.-J."/>
            <person name="Schuster L."/>
            <person name="Cowan T.M."/>
            <person name="Smanski M.J."/>
            <person name="Chevrette M.G."/>
            <person name="De Carvalho L.P.S."/>
            <person name="Shen B."/>
        </authorList>
    </citation>
    <scope>NUCLEOTIDE SEQUENCE [LARGE SCALE GENOMIC DNA]</scope>
    <source>
        <strain evidence="1 2">NPDC019434</strain>
    </source>
</reference>
<dbReference type="RefSeq" id="WP_357807789.1">
    <property type="nucleotide sequence ID" value="NZ_JBEYBM010000019.1"/>
</dbReference>
<comment type="caution">
    <text evidence="1">The sequence shown here is derived from an EMBL/GenBank/DDBJ whole genome shotgun (WGS) entry which is preliminary data.</text>
</comment>